<dbReference type="InterPro" id="IPR050251">
    <property type="entry name" value="HpcH-HpaI_aldolase"/>
</dbReference>
<keyword evidence="6" id="KW-1185">Reference proteome</keyword>
<sequence length="199" mass="21807">PLNIGDLSRACDIWGMTSIVRVGRVEEQLIYRTLDLGAQGIAVPHVSSAEKAARVVDAAKFAPIGNRGIYTSRQGIGVTDYFHRANDETLLVVFIEDLAALDQLDDMLKVDHIDVFFVGPGDLSQVLGHLGDFAHPEVNKVVDDTIRRIVDRGRTAGTVGNASNMERVSKAGAKFFLCSATAWIIRGFNDLRQTLVERE</sequence>
<evidence type="ECO:0000256" key="3">
    <source>
        <dbReference type="ARBA" id="ARBA00023239"/>
    </source>
</evidence>
<gene>
    <name evidence="5" type="ORF">ETSY2_17755</name>
</gene>
<dbReference type="Proteomes" id="UP000019140">
    <property type="component" value="Unassembled WGS sequence"/>
</dbReference>
<accession>W4M7M3</accession>
<evidence type="ECO:0000313" key="6">
    <source>
        <dbReference type="Proteomes" id="UP000019140"/>
    </source>
</evidence>
<dbReference type="PANTHER" id="PTHR30502:SF0">
    <property type="entry name" value="PHOSPHOENOLPYRUVATE CARBOXYLASE FAMILY PROTEIN"/>
    <property type="match status" value="1"/>
</dbReference>
<dbReference type="Gene3D" id="3.20.20.60">
    <property type="entry name" value="Phosphoenolpyruvate-binding domains"/>
    <property type="match status" value="1"/>
</dbReference>
<keyword evidence="2" id="KW-0479">Metal-binding</keyword>
<evidence type="ECO:0000313" key="5">
    <source>
        <dbReference type="EMBL" id="ETX06334.1"/>
    </source>
</evidence>
<evidence type="ECO:0000256" key="1">
    <source>
        <dbReference type="ARBA" id="ARBA00005568"/>
    </source>
</evidence>
<dbReference type="GO" id="GO:0016832">
    <property type="term" value="F:aldehyde-lyase activity"/>
    <property type="evidence" value="ECO:0007669"/>
    <property type="project" value="TreeGrafter"/>
</dbReference>
<comment type="caution">
    <text evidence="5">The sequence shown here is derived from an EMBL/GenBank/DDBJ whole genome shotgun (WGS) entry which is preliminary data.</text>
</comment>
<evidence type="ECO:0000259" key="4">
    <source>
        <dbReference type="Pfam" id="PF03328"/>
    </source>
</evidence>
<reference evidence="5 6" key="1">
    <citation type="journal article" date="2014" name="Nature">
        <title>An environmental bacterial taxon with a large and distinct metabolic repertoire.</title>
        <authorList>
            <person name="Wilson M.C."/>
            <person name="Mori T."/>
            <person name="Ruckert C."/>
            <person name="Uria A.R."/>
            <person name="Helf M.J."/>
            <person name="Takada K."/>
            <person name="Gernert C."/>
            <person name="Steffens U.A."/>
            <person name="Heycke N."/>
            <person name="Schmitt S."/>
            <person name="Rinke C."/>
            <person name="Helfrich E.J."/>
            <person name="Brachmann A.O."/>
            <person name="Gurgui C."/>
            <person name="Wakimoto T."/>
            <person name="Kracht M."/>
            <person name="Crusemann M."/>
            <person name="Hentschel U."/>
            <person name="Abe I."/>
            <person name="Matsunaga S."/>
            <person name="Kalinowski J."/>
            <person name="Takeyama H."/>
            <person name="Piel J."/>
        </authorList>
    </citation>
    <scope>NUCLEOTIDE SEQUENCE [LARGE SCALE GENOMIC DNA]</scope>
    <source>
        <strain evidence="6">TSY2</strain>
    </source>
</reference>
<dbReference type="InterPro" id="IPR040442">
    <property type="entry name" value="Pyrv_kinase-like_dom_sf"/>
</dbReference>
<organism evidence="5 6">
    <name type="scientific">Candidatus Entotheonella gemina</name>
    <dbReference type="NCBI Taxonomy" id="1429439"/>
    <lineage>
        <taxon>Bacteria</taxon>
        <taxon>Pseudomonadati</taxon>
        <taxon>Nitrospinota/Tectimicrobiota group</taxon>
        <taxon>Candidatus Tectimicrobiota</taxon>
        <taxon>Candidatus Entotheonellia</taxon>
        <taxon>Candidatus Entotheonellales</taxon>
        <taxon>Candidatus Entotheonellaceae</taxon>
        <taxon>Candidatus Entotheonella</taxon>
    </lineage>
</organism>
<dbReference type="EMBL" id="AZHX01000727">
    <property type="protein sequence ID" value="ETX06334.1"/>
    <property type="molecule type" value="Genomic_DNA"/>
</dbReference>
<dbReference type="AlphaFoldDB" id="W4M7M3"/>
<protein>
    <recommendedName>
        <fullName evidence="4">HpcH/HpaI aldolase/citrate lyase domain-containing protein</fullName>
    </recommendedName>
</protein>
<comment type="similarity">
    <text evidence="1">Belongs to the HpcH/HpaI aldolase family.</text>
</comment>
<dbReference type="HOGENOM" id="CLU_059964_1_0_7"/>
<name>W4M7M3_9BACT</name>
<dbReference type="PANTHER" id="PTHR30502">
    <property type="entry name" value="2-KETO-3-DEOXY-L-RHAMNONATE ALDOLASE"/>
    <property type="match status" value="1"/>
</dbReference>
<feature type="non-terminal residue" evidence="5">
    <location>
        <position position="1"/>
    </location>
</feature>
<dbReference type="SUPFAM" id="SSF51621">
    <property type="entry name" value="Phosphoenolpyruvate/pyruvate domain"/>
    <property type="match status" value="1"/>
</dbReference>
<dbReference type="InterPro" id="IPR015813">
    <property type="entry name" value="Pyrv/PenolPyrv_kinase-like_dom"/>
</dbReference>
<proteinExistence type="inferred from homology"/>
<evidence type="ECO:0000256" key="2">
    <source>
        <dbReference type="ARBA" id="ARBA00022723"/>
    </source>
</evidence>
<feature type="domain" description="HpcH/HpaI aldolase/citrate lyase" evidence="4">
    <location>
        <begin position="16"/>
        <end position="174"/>
    </location>
</feature>
<dbReference type="Pfam" id="PF03328">
    <property type="entry name" value="HpcH_HpaI"/>
    <property type="match status" value="1"/>
</dbReference>
<dbReference type="InterPro" id="IPR005000">
    <property type="entry name" value="Aldolase/citrate-lyase_domain"/>
</dbReference>
<dbReference type="GO" id="GO:0046872">
    <property type="term" value="F:metal ion binding"/>
    <property type="evidence" value="ECO:0007669"/>
    <property type="project" value="UniProtKB-KW"/>
</dbReference>
<keyword evidence="3" id="KW-0456">Lyase</keyword>
<dbReference type="GO" id="GO:0005737">
    <property type="term" value="C:cytoplasm"/>
    <property type="evidence" value="ECO:0007669"/>
    <property type="project" value="TreeGrafter"/>
</dbReference>